<dbReference type="AlphaFoldDB" id="A0A914HIG5"/>
<accession>A0A914HIG5</accession>
<evidence type="ECO:0000313" key="3">
    <source>
        <dbReference type="WBParaSite" id="Gr19_v10_g1693.t1"/>
    </source>
</evidence>
<dbReference type="Proteomes" id="UP000887572">
    <property type="component" value="Unplaced"/>
</dbReference>
<sequence length="112" mass="12705">MSWKRPERTDLQPWEERVASDVVAWDLLLASAETDAVDGAEDKTTEHEDEERVATSRDHRLLQQRRRIGPAFLTTVDGTTDGNDRTADGMGLRGIDLAGPWSFRIFVCRCIF</sequence>
<evidence type="ECO:0000313" key="2">
    <source>
        <dbReference type="Proteomes" id="UP000887572"/>
    </source>
</evidence>
<feature type="region of interest" description="Disordered" evidence="1">
    <location>
        <begin position="36"/>
        <end position="56"/>
    </location>
</feature>
<proteinExistence type="predicted"/>
<dbReference type="WBParaSite" id="Gr19_v10_g1693.t1">
    <property type="protein sequence ID" value="Gr19_v10_g1693.t1"/>
    <property type="gene ID" value="Gr19_v10_g1693"/>
</dbReference>
<evidence type="ECO:0000256" key="1">
    <source>
        <dbReference type="SAM" id="MobiDB-lite"/>
    </source>
</evidence>
<keyword evidence="2" id="KW-1185">Reference proteome</keyword>
<name>A0A914HIG5_GLORO</name>
<organism evidence="2 3">
    <name type="scientific">Globodera rostochiensis</name>
    <name type="common">Golden nematode worm</name>
    <name type="synonym">Heterodera rostochiensis</name>
    <dbReference type="NCBI Taxonomy" id="31243"/>
    <lineage>
        <taxon>Eukaryota</taxon>
        <taxon>Metazoa</taxon>
        <taxon>Ecdysozoa</taxon>
        <taxon>Nematoda</taxon>
        <taxon>Chromadorea</taxon>
        <taxon>Rhabditida</taxon>
        <taxon>Tylenchina</taxon>
        <taxon>Tylenchomorpha</taxon>
        <taxon>Tylenchoidea</taxon>
        <taxon>Heteroderidae</taxon>
        <taxon>Heteroderinae</taxon>
        <taxon>Globodera</taxon>
    </lineage>
</organism>
<reference evidence="3" key="1">
    <citation type="submission" date="2022-11" db="UniProtKB">
        <authorList>
            <consortium name="WormBaseParasite"/>
        </authorList>
    </citation>
    <scope>IDENTIFICATION</scope>
</reference>
<protein>
    <submittedName>
        <fullName evidence="3">Uncharacterized protein</fullName>
    </submittedName>
</protein>
<feature type="compositionally biased region" description="Basic and acidic residues" evidence="1">
    <location>
        <begin position="40"/>
        <end position="56"/>
    </location>
</feature>